<dbReference type="EMBL" id="CM035421">
    <property type="protein sequence ID" value="KAH7387585.1"/>
    <property type="molecule type" value="Genomic_DNA"/>
</dbReference>
<proteinExistence type="predicted"/>
<sequence>MEQPSRKKRHRVETVVATSDEESVEQSASRVSQQKTGVIDSDPWPETEAGSEKDYRMPFSARTHHRSLISSSLAEQIAAFCSRKPESPVSKIMENALMLEYILTDLTEKEKDTKIQNEMLLEKISGLNEQVQSLQKREQERKTQNELWKEIRRGLIEDVQSYKLQIGKHLASKRDIEAKNKLQETELCVLKSKLVTLEKIYHLSCAELRILREKVKGLEGEFARAIFPAASCQGERTLIHQEVKKETC</sequence>
<evidence type="ECO:0000313" key="3">
    <source>
        <dbReference type="Proteomes" id="UP000825935"/>
    </source>
</evidence>
<feature type="compositionally biased region" description="Polar residues" evidence="1">
    <location>
        <begin position="25"/>
        <end position="36"/>
    </location>
</feature>
<reference evidence="2" key="1">
    <citation type="submission" date="2021-08" db="EMBL/GenBank/DDBJ databases">
        <title>WGS assembly of Ceratopteris richardii.</title>
        <authorList>
            <person name="Marchant D.B."/>
            <person name="Chen G."/>
            <person name="Jenkins J."/>
            <person name="Shu S."/>
            <person name="Leebens-Mack J."/>
            <person name="Grimwood J."/>
            <person name="Schmutz J."/>
            <person name="Soltis P."/>
            <person name="Soltis D."/>
            <person name="Chen Z.-H."/>
        </authorList>
    </citation>
    <scope>NUCLEOTIDE SEQUENCE</scope>
    <source>
        <strain evidence="2">Whitten #5841</strain>
        <tissue evidence="2">Leaf</tissue>
    </source>
</reference>
<protein>
    <submittedName>
        <fullName evidence="2">Uncharacterized protein</fullName>
    </submittedName>
</protein>
<organism evidence="2 3">
    <name type="scientific">Ceratopteris richardii</name>
    <name type="common">Triangle waterfern</name>
    <dbReference type="NCBI Taxonomy" id="49495"/>
    <lineage>
        <taxon>Eukaryota</taxon>
        <taxon>Viridiplantae</taxon>
        <taxon>Streptophyta</taxon>
        <taxon>Embryophyta</taxon>
        <taxon>Tracheophyta</taxon>
        <taxon>Polypodiopsida</taxon>
        <taxon>Polypodiidae</taxon>
        <taxon>Polypodiales</taxon>
        <taxon>Pteridineae</taxon>
        <taxon>Pteridaceae</taxon>
        <taxon>Parkerioideae</taxon>
        <taxon>Ceratopteris</taxon>
    </lineage>
</organism>
<keyword evidence="3" id="KW-1185">Reference proteome</keyword>
<dbReference type="AlphaFoldDB" id="A0A8T2T1V2"/>
<name>A0A8T2T1V2_CERRI</name>
<comment type="caution">
    <text evidence="2">The sequence shown here is derived from an EMBL/GenBank/DDBJ whole genome shotgun (WGS) entry which is preliminary data.</text>
</comment>
<feature type="region of interest" description="Disordered" evidence="1">
    <location>
        <begin position="1"/>
        <end position="52"/>
    </location>
</feature>
<evidence type="ECO:0000313" key="2">
    <source>
        <dbReference type="EMBL" id="KAH7387585.1"/>
    </source>
</evidence>
<accession>A0A8T2T1V2</accession>
<dbReference type="Proteomes" id="UP000825935">
    <property type="component" value="Chromosome 16"/>
</dbReference>
<gene>
    <name evidence="2" type="ORF">KP509_16G031000</name>
</gene>
<evidence type="ECO:0000256" key="1">
    <source>
        <dbReference type="SAM" id="MobiDB-lite"/>
    </source>
</evidence>
<feature type="compositionally biased region" description="Basic residues" evidence="1">
    <location>
        <begin position="1"/>
        <end position="11"/>
    </location>
</feature>